<dbReference type="Gene3D" id="2.40.50.100">
    <property type="match status" value="1"/>
</dbReference>
<dbReference type="EMBL" id="CP040749">
    <property type="protein sequence ID" value="QCX40907.1"/>
    <property type="molecule type" value="Genomic_DNA"/>
</dbReference>
<keyword evidence="1" id="KW-0175">Coiled coil</keyword>
<evidence type="ECO:0000313" key="4">
    <source>
        <dbReference type="EMBL" id="QCX40907.1"/>
    </source>
</evidence>
<name>A0A5B7U1K4_9FLAO</name>
<evidence type="ECO:0000313" key="5">
    <source>
        <dbReference type="Proteomes" id="UP000306229"/>
    </source>
</evidence>
<evidence type="ECO:0000259" key="3">
    <source>
        <dbReference type="Pfam" id="PF25881"/>
    </source>
</evidence>
<dbReference type="PANTHER" id="PTHR30438:SF1">
    <property type="entry name" value="36 KDA ANTIGEN"/>
    <property type="match status" value="1"/>
</dbReference>
<dbReference type="OrthoDB" id="9806939at2"/>
<keyword evidence="5" id="KW-1185">Reference proteome</keyword>
<keyword evidence="2" id="KW-1133">Transmembrane helix</keyword>
<protein>
    <submittedName>
        <fullName evidence="4">HlyD family efflux transporter periplasmic adaptor subunit</fullName>
    </submittedName>
</protein>
<dbReference type="Pfam" id="PF25881">
    <property type="entry name" value="HH_YBHG"/>
    <property type="match status" value="1"/>
</dbReference>
<accession>A0A5B7U1K4</accession>
<feature type="domain" description="YbhG-like alpha-helical hairpin" evidence="3">
    <location>
        <begin position="89"/>
        <end position="202"/>
    </location>
</feature>
<dbReference type="InterPro" id="IPR059052">
    <property type="entry name" value="HH_YbhG-like"/>
</dbReference>
<dbReference type="Proteomes" id="UP000306229">
    <property type="component" value="Chromosome"/>
</dbReference>
<sequence length="334" mass="37019">MKIKMKNAKFIKSLFSIVLIAILVLIGIWFLNKPKSIVLQGRIEAKEIYLSAKIPTRINTFEVKEGASVKKGQLLATLKSPEIMAKEQQALALKDAANAQKNKALNGARKEEIQAAKSIYGKATAAANVMKKTFERMENLFKDGVISEQQRDEIYAKKEAAIKDQETALSGYQMALKGARNEDIEAASALVKQADGALIELESYKNERNIIAPIDAEVLNFLPEEGELVGAGYPVAHLIDLTNSYAIVNVKETSLMNFKKESEFEATIPALNNKKVKFKIYYVAPLGDYATWNATKATGDFDVRTFEIKASPVSEEIELRPGMSILIDYSQFKG</sequence>
<proteinExistence type="predicted"/>
<evidence type="ECO:0000256" key="1">
    <source>
        <dbReference type="SAM" id="Coils"/>
    </source>
</evidence>
<keyword evidence="2" id="KW-0812">Transmembrane</keyword>
<feature type="coiled-coil region" evidence="1">
    <location>
        <begin position="162"/>
        <end position="207"/>
    </location>
</feature>
<organism evidence="4 5">
    <name type="scientific">Aureibaculum algae</name>
    <dbReference type="NCBI Taxonomy" id="2584122"/>
    <lineage>
        <taxon>Bacteria</taxon>
        <taxon>Pseudomonadati</taxon>
        <taxon>Bacteroidota</taxon>
        <taxon>Flavobacteriia</taxon>
        <taxon>Flavobacteriales</taxon>
        <taxon>Flavobacteriaceae</taxon>
        <taxon>Aureibaculum</taxon>
    </lineage>
</organism>
<keyword evidence="2" id="KW-0472">Membrane</keyword>
<feature type="transmembrane region" description="Helical" evidence="2">
    <location>
        <begin position="12"/>
        <end position="31"/>
    </location>
</feature>
<dbReference type="KEGG" id="fbe:FF125_21565"/>
<reference evidence="4 5" key="1">
    <citation type="submission" date="2019-05" db="EMBL/GenBank/DDBJ databases">
        <title>Algicella ahnfeltiae gen. nov., sp. nov., a novel marine bacterium of the family Flavobacteriaceae isolated from a red alga.</title>
        <authorList>
            <person name="Nedashkovskaya O.I."/>
            <person name="Kukhlevskiy A.D."/>
            <person name="Kim S.-G."/>
            <person name="Zhukova N.V."/>
            <person name="Mikhailov V.V."/>
        </authorList>
    </citation>
    <scope>NUCLEOTIDE SEQUENCE [LARGE SCALE GENOMIC DNA]</scope>
    <source>
        <strain evidence="4 5">10Alg115</strain>
    </source>
</reference>
<gene>
    <name evidence="4" type="ORF">FF125_21565</name>
</gene>
<evidence type="ECO:0000256" key="2">
    <source>
        <dbReference type="SAM" id="Phobius"/>
    </source>
</evidence>
<dbReference type="SUPFAM" id="SSF111369">
    <property type="entry name" value="HlyD-like secretion proteins"/>
    <property type="match status" value="1"/>
</dbReference>
<dbReference type="Gene3D" id="2.40.30.170">
    <property type="match status" value="1"/>
</dbReference>
<dbReference type="PANTHER" id="PTHR30438">
    <property type="entry name" value="36 KDA ANTIGEN-RELATED"/>
    <property type="match status" value="1"/>
</dbReference>
<dbReference type="AlphaFoldDB" id="A0A5B7U1K4"/>